<gene>
    <name evidence="1" type="ORF">OESDEN_22868</name>
</gene>
<organism evidence="1 2">
    <name type="scientific">Oesophagostomum dentatum</name>
    <name type="common">Nodular worm</name>
    <dbReference type="NCBI Taxonomy" id="61180"/>
    <lineage>
        <taxon>Eukaryota</taxon>
        <taxon>Metazoa</taxon>
        <taxon>Ecdysozoa</taxon>
        <taxon>Nematoda</taxon>
        <taxon>Chromadorea</taxon>
        <taxon>Rhabditida</taxon>
        <taxon>Rhabditina</taxon>
        <taxon>Rhabditomorpha</taxon>
        <taxon>Strongyloidea</taxon>
        <taxon>Strongylidae</taxon>
        <taxon>Oesophagostomum</taxon>
    </lineage>
</organism>
<keyword evidence="2" id="KW-1185">Reference proteome</keyword>
<sequence>MFLTTTYYGEWDILSSNSLTPRTFACQVPNCAFAADKKEKRVEPLERIAYYDNVTT</sequence>
<dbReference type="Proteomes" id="UP000053660">
    <property type="component" value="Unassembled WGS sequence"/>
</dbReference>
<dbReference type="EMBL" id="KN610689">
    <property type="protein sequence ID" value="KHJ77512.1"/>
    <property type="molecule type" value="Genomic_DNA"/>
</dbReference>
<proteinExistence type="predicted"/>
<dbReference type="AlphaFoldDB" id="A0A0B1S207"/>
<reference evidence="1 2" key="1">
    <citation type="submission" date="2014-03" db="EMBL/GenBank/DDBJ databases">
        <title>Draft genome of the hookworm Oesophagostomum dentatum.</title>
        <authorList>
            <person name="Mitreva M."/>
        </authorList>
    </citation>
    <scope>NUCLEOTIDE SEQUENCE [LARGE SCALE GENOMIC DNA]</scope>
    <source>
        <strain evidence="1 2">OD-Hann</strain>
    </source>
</reference>
<accession>A0A0B1S207</accession>
<evidence type="ECO:0000313" key="1">
    <source>
        <dbReference type="EMBL" id="KHJ77512.1"/>
    </source>
</evidence>
<evidence type="ECO:0000313" key="2">
    <source>
        <dbReference type="Proteomes" id="UP000053660"/>
    </source>
</evidence>
<protein>
    <submittedName>
        <fullName evidence="1">Uncharacterized protein</fullName>
    </submittedName>
</protein>
<name>A0A0B1S207_OESDE</name>